<organism evidence="1 2">
    <name type="scientific">Aedes albopictus</name>
    <name type="common">Asian tiger mosquito</name>
    <name type="synonym">Stegomyia albopicta</name>
    <dbReference type="NCBI Taxonomy" id="7160"/>
    <lineage>
        <taxon>Eukaryota</taxon>
        <taxon>Metazoa</taxon>
        <taxon>Ecdysozoa</taxon>
        <taxon>Arthropoda</taxon>
        <taxon>Hexapoda</taxon>
        <taxon>Insecta</taxon>
        <taxon>Pterygota</taxon>
        <taxon>Neoptera</taxon>
        <taxon>Endopterygota</taxon>
        <taxon>Diptera</taxon>
        <taxon>Nematocera</taxon>
        <taxon>Culicoidea</taxon>
        <taxon>Culicidae</taxon>
        <taxon>Culicinae</taxon>
        <taxon>Aedini</taxon>
        <taxon>Aedes</taxon>
        <taxon>Stegomyia</taxon>
    </lineage>
</organism>
<evidence type="ECO:0000313" key="1">
    <source>
        <dbReference type="EnsemblMetazoa" id="AALFPA23_017474.P25486"/>
    </source>
</evidence>
<dbReference type="GeneID" id="134289972"/>
<dbReference type="RefSeq" id="XP_062712834.1">
    <property type="nucleotide sequence ID" value="XM_062856850.1"/>
</dbReference>
<evidence type="ECO:0000313" key="2">
    <source>
        <dbReference type="Proteomes" id="UP000069940"/>
    </source>
</evidence>
<dbReference type="EnsemblMetazoa" id="AALFPA23_017474.R25486">
    <property type="protein sequence ID" value="AALFPA23_017474.P25486"/>
    <property type="gene ID" value="AALFPA23_017474"/>
</dbReference>
<reference evidence="1" key="2">
    <citation type="submission" date="2025-05" db="UniProtKB">
        <authorList>
            <consortium name="EnsemblMetazoa"/>
        </authorList>
    </citation>
    <scope>IDENTIFICATION</scope>
    <source>
        <strain evidence="1">Foshan</strain>
    </source>
</reference>
<sequence>MDELGGACSNSSIDSSSEIKDDLIQQRITHIRKQLDDTYNLFLNAKEALSSITFDNLSEKLSNDAVTPSDTTENMLVVGADNKIDVAKSLENLNNTPRSSGTIDKYEEIPELNKFFNVMADLKEGIKNISKHQESIANLNADIDTFMDHVSSTSVEDQLENISLEDTTQ</sequence>
<name>A0ABM1ZDI0_AEDAL</name>
<proteinExistence type="predicted"/>
<keyword evidence="2" id="KW-1185">Reference proteome</keyword>
<reference evidence="2" key="1">
    <citation type="journal article" date="2015" name="Proc. Natl. Acad. Sci. U.S.A.">
        <title>Genome sequence of the Asian Tiger mosquito, Aedes albopictus, reveals insights into its biology, genetics, and evolution.</title>
        <authorList>
            <person name="Chen X.G."/>
            <person name="Jiang X."/>
            <person name="Gu J."/>
            <person name="Xu M."/>
            <person name="Wu Y."/>
            <person name="Deng Y."/>
            <person name="Zhang C."/>
            <person name="Bonizzoni M."/>
            <person name="Dermauw W."/>
            <person name="Vontas J."/>
            <person name="Armbruster P."/>
            <person name="Huang X."/>
            <person name="Yang Y."/>
            <person name="Zhang H."/>
            <person name="He W."/>
            <person name="Peng H."/>
            <person name="Liu Y."/>
            <person name="Wu K."/>
            <person name="Chen J."/>
            <person name="Lirakis M."/>
            <person name="Topalis P."/>
            <person name="Van Leeuwen T."/>
            <person name="Hall A.B."/>
            <person name="Jiang X."/>
            <person name="Thorpe C."/>
            <person name="Mueller R.L."/>
            <person name="Sun C."/>
            <person name="Waterhouse R.M."/>
            <person name="Yan G."/>
            <person name="Tu Z.J."/>
            <person name="Fang X."/>
            <person name="James A.A."/>
        </authorList>
    </citation>
    <scope>NUCLEOTIDE SEQUENCE [LARGE SCALE GENOMIC DNA]</scope>
    <source>
        <strain evidence="2">Foshan</strain>
    </source>
</reference>
<protein>
    <submittedName>
        <fullName evidence="1">Uncharacterized protein</fullName>
    </submittedName>
</protein>
<accession>A0ABM1ZDI0</accession>
<dbReference type="Proteomes" id="UP000069940">
    <property type="component" value="Unassembled WGS sequence"/>
</dbReference>